<keyword evidence="8 9" id="KW-0472">Membrane</keyword>
<dbReference type="InterPro" id="IPR052217">
    <property type="entry name" value="Mito/Peroxisomal_Carrier"/>
</dbReference>
<evidence type="ECO:0000256" key="2">
    <source>
        <dbReference type="ARBA" id="ARBA00006375"/>
    </source>
</evidence>
<dbReference type="Proteomes" id="UP001304895">
    <property type="component" value="Unassembled WGS sequence"/>
</dbReference>
<evidence type="ECO:0000313" key="13">
    <source>
        <dbReference type="EMBL" id="KAK4135292.1"/>
    </source>
</evidence>
<evidence type="ECO:0000256" key="11">
    <source>
        <dbReference type="SAM" id="MobiDB-lite"/>
    </source>
</evidence>
<dbReference type="Pfam" id="PF00153">
    <property type="entry name" value="Mito_carr"/>
    <property type="match status" value="3"/>
</dbReference>
<evidence type="ECO:0000256" key="5">
    <source>
        <dbReference type="ARBA" id="ARBA00022737"/>
    </source>
</evidence>
<dbReference type="PANTHER" id="PTHR45939:SF2">
    <property type="entry name" value="CARRIER PROTEIN, PUTATIVE (AFU_ORTHOLOGUE AFUA_2G13870)-RELATED"/>
    <property type="match status" value="1"/>
</dbReference>
<dbReference type="GO" id="GO:0015217">
    <property type="term" value="F:ADP transmembrane transporter activity"/>
    <property type="evidence" value="ECO:0007669"/>
    <property type="project" value="TreeGrafter"/>
</dbReference>
<evidence type="ECO:0000256" key="12">
    <source>
        <dbReference type="SAM" id="Phobius"/>
    </source>
</evidence>
<evidence type="ECO:0000256" key="4">
    <source>
        <dbReference type="ARBA" id="ARBA00022692"/>
    </source>
</evidence>
<evidence type="ECO:0000256" key="7">
    <source>
        <dbReference type="ARBA" id="ARBA00022989"/>
    </source>
</evidence>
<reference evidence="13" key="1">
    <citation type="journal article" date="2023" name="Mol. Phylogenet. Evol.">
        <title>Genome-scale phylogeny and comparative genomics of the fungal order Sordariales.</title>
        <authorList>
            <person name="Hensen N."/>
            <person name="Bonometti L."/>
            <person name="Westerberg I."/>
            <person name="Brannstrom I.O."/>
            <person name="Guillou S."/>
            <person name="Cros-Aarteil S."/>
            <person name="Calhoun S."/>
            <person name="Haridas S."/>
            <person name="Kuo A."/>
            <person name="Mondo S."/>
            <person name="Pangilinan J."/>
            <person name="Riley R."/>
            <person name="LaButti K."/>
            <person name="Andreopoulos B."/>
            <person name="Lipzen A."/>
            <person name="Chen C."/>
            <person name="Yan M."/>
            <person name="Daum C."/>
            <person name="Ng V."/>
            <person name="Clum A."/>
            <person name="Steindorff A."/>
            <person name="Ohm R.A."/>
            <person name="Martin F."/>
            <person name="Silar P."/>
            <person name="Natvig D.O."/>
            <person name="Lalanne C."/>
            <person name="Gautier V."/>
            <person name="Ament-Velasquez S.L."/>
            <person name="Kruys A."/>
            <person name="Hutchinson M.I."/>
            <person name="Powell A.J."/>
            <person name="Barry K."/>
            <person name="Miller A.N."/>
            <person name="Grigoriev I.V."/>
            <person name="Debuchy R."/>
            <person name="Gladieux P."/>
            <person name="Hiltunen Thoren M."/>
            <person name="Johannesson H."/>
        </authorList>
    </citation>
    <scope>NUCLEOTIDE SEQUENCE</scope>
    <source>
        <strain evidence="13">CBS 123565</strain>
    </source>
</reference>
<keyword evidence="3 10" id="KW-0813">Transport</keyword>
<dbReference type="InterPro" id="IPR023395">
    <property type="entry name" value="MCP_dom_sf"/>
</dbReference>
<keyword evidence="7 12" id="KW-1133">Transmembrane helix</keyword>
<accession>A0AAN6ZEE4</accession>
<keyword evidence="14" id="KW-1185">Reference proteome</keyword>
<keyword evidence="6" id="KW-0999">Mitochondrion inner membrane</keyword>
<evidence type="ECO:0000256" key="9">
    <source>
        <dbReference type="PROSITE-ProRule" id="PRU00282"/>
    </source>
</evidence>
<feature type="repeat" description="Solcar" evidence="9">
    <location>
        <begin position="128"/>
        <end position="231"/>
    </location>
</feature>
<comment type="caution">
    <text evidence="13">The sequence shown here is derived from an EMBL/GenBank/DDBJ whole genome shotgun (WGS) entry which is preliminary data.</text>
</comment>
<evidence type="ECO:0000256" key="6">
    <source>
        <dbReference type="ARBA" id="ARBA00022792"/>
    </source>
</evidence>
<evidence type="ECO:0000256" key="10">
    <source>
        <dbReference type="RuleBase" id="RU000488"/>
    </source>
</evidence>
<feature type="transmembrane region" description="Helical" evidence="12">
    <location>
        <begin position="202"/>
        <end position="224"/>
    </location>
</feature>
<feature type="repeat" description="Solcar" evidence="9">
    <location>
        <begin position="241"/>
        <end position="343"/>
    </location>
</feature>
<dbReference type="GO" id="GO:0016020">
    <property type="term" value="C:membrane"/>
    <property type="evidence" value="ECO:0007669"/>
    <property type="project" value="UniProtKB-SubCell"/>
</dbReference>
<name>A0AAN6ZEE4_9PEZI</name>
<reference evidence="13" key="2">
    <citation type="submission" date="2023-05" db="EMBL/GenBank/DDBJ databases">
        <authorList>
            <consortium name="Lawrence Berkeley National Laboratory"/>
            <person name="Steindorff A."/>
            <person name="Hensen N."/>
            <person name="Bonometti L."/>
            <person name="Westerberg I."/>
            <person name="Brannstrom I.O."/>
            <person name="Guillou S."/>
            <person name="Cros-Aarteil S."/>
            <person name="Calhoun S."/>
            <person name="Haridas S."/>
            <person name="Kuo A."/>
            <person name="Mondo S."/>
            <person name="Pangilinan J."/>
            <person name="Riley R."/>
            <person name="Labutti K."/>
            <person name="Andreopoulos B."/>
            <person name="Lipzen A."/>
            <person name="Chen C."/>
            <person name="Yanf M."/>
            <person name="Daum C."/>
            <person name="Ng V."/>
            <person name="Clum A."/>
            <person name="Ohm R."/>
            <person name="Martin F."/>
            <person name="Silar P."/>
            <person name="Natvig D."/>
            <person name="Lalanne C."/>
            <person name="Gautier V."/>
            <person name="Ament-Velasquez S.L."/>
            <person name="Kruys A."/>
            <person name="Hutchinson M.I."/>
            <person name="Powell A.J."/>
            <person name="Barry K."/>
            <person name="Miller A.N."/>
            <person name="Grigoriev I.V."/>
            <person name="Debuchy R."/>
            <person name="Gladieux P."/>
            <person name="Thoren M.H."/>
            <person name="Johannesson H."/>
        </authorList>
    </citation>
    <scope>NUCLEOTIDE SEQUENCE</scope>
    <source>
        <strain evidence="13">CBS 123565</strain>
    </source>
</reference>
<keyword evidence="4 9" id="KW-0812">Transmembrane</keyword>
<evidence type="ECO:0000256" key="8">
    <source>
        <dbReference type="ARBA" id="ARBA00023136"/>
    </source>
</evidence>
<comment type="subcellular location">
    <subcellularLocation>
        <location evidence="1">Membrane</location>
        <topology evidence="1">Multi-pass membrane protein</topology>
    </subcellularLocation>
</comment>
<evidence type="ECO:0000256" key="3">
    <source>
        <dbReference type="ARBA" id="ARBA00022448"/>
    </source>
</evidence>
<feature type="region of interest" description="Disordered" evidence="11">
    <location>
        <begin position="393"/>
        <end position="412"/>
    </location>
</feature>
<evidence type="ECO:0000313" key="14">
    <source>
        <dbReference type="Proteomes" id="UP001304895"/>
    </source>
</evidence>
<feature type="repeat" description="Solcar" evidence="9">
    <location>
        <begin position="8"/>
        <end position="104"/>
    </location>
</feature>
<dbReference type="EMBL" id="MU853406">
    <property type="protein sequence ID" value="KAK4135292.1"/>
    <property type="molecule type" value="Genomic_DNA"/>
</dbReference>
<protein>
    <submittedName>
        <fullName evidence="13">Mitochondrial carrier</fullName>
    </submittedName>
</protein>
<gene>
    <name evidence="13" type="ORF">BT67DRAFT_455336</name>
</gene>
<evidence type="ECO:0000256" key="1">
    <source>
        <dbReference type="ARBA" id="ARBA00004141"/>
    </source>
</evidence>
<feature type="transmembrane region" description="Helical" evidence="12">
    <location>
        <begin position="245"/>
        <end position="264"/>
    </location>
</feature>
<organism evidence="13 14">
    <name type="scientific">Trichocladium antarcticum</name>
    <dbReference type="NCBI Taxonomy" id="1450529"/>
    <lineage>
        <taxon>Eukaryota</taxon>
        <taxon>Fungi</taxon>
        <taxon>Dikarya</taxon>
        <taxon>Ascomycota</taxon>
        <taxon>Pezizomycotina</taxon>
        <taxon>Sordariomycetes</taxon>
        <taxon>Sordariomycetidae</taxon>
        <taxon>Sordariales</taxon>
        <taxon>Chaetomiaceae</taxon>
        <taxon>Trichocladium</taxon>
    </lineage>
</organism>
<dbReference type="InterPro" id="IPR018108">
    <property type="entry name" value="MCP_transmembrane"/>
</dbReference>
<feature type="transmembrane region" description="Helical" evidence="12">
    <location>
        <begin position="339"/>
        <end position="358"/>
    </location>
</feature>
<proteinExistence type="inferred from homology"/>
<dbReference type="PANTHER" id="PTHR45939">
    <property type="entry name" value="PEROXISOMAL MEMBRANE PROTEIN PMP34-RELATED"/>
    <property type="match status" value="1"/>
</dbReference>
<dbReference type="AlphaFoldDB" id="A0AAN6ZEE4"/>
<keyword evidence="5" id="KW-0677">Repeat</keyword>
<feature type="compositionally biased region" description="Polar residues" evidence="11">
    <location>
        <begin position="393"/>
        <end position="404"/>
    </location>
</feature>
<sequence length="412" mass="44618">MPDASSLLPSIGHAAAGAGGTVISTLATYPLDLVNTRLKVQRQLRLDGSIRDEDAYGGVRDAFANIYANEGGVGAFFAGLGADLGKSAADSFLFFLFYSSLVADRRGNIAGKWFRARRLVGRSDPPYLRALEELAVGAAAGACAKAFTTPISNVVTRRQTASLLVGSSSGGPPDTDNAGQKTARDMTFGEIMADMRRERGVLGLWAGYSASLVLTLNPSITFFLQQILTRTLVPRERWHEPGARTTFLLAAVSKVFATAATYPFQIAKARVQVSAAPEEKEEDKTGDGGFGFGFAKDTIFATVLRIARAEGVRALYDGMGGELLKGFFSHGTTMLSKDVIHRFIVQLYFALLAALTRYPQFRARLSERMRDASKRMRERYLQVCSTGANQVRQGARYAQTNSTPGRGPRRIS</sequence>
<keyword evidence="6" id="KW-0496">Mitochondrion</keyword>
<dbReference type="SUPFAM" id="SSF103506">
    <property type="entry name" value="Mitochondrial carrier"/>
    <property type="match status" value="1"/>
</dbReference>
<comment type="similarity">
    <text evidence="2 10">Belongs to the mitochondrial carrier (TC 2.A.29) family.</text>
</comment>
<dbReference type="Gene3D" id="1.50.40.10">
    <property type="entry name" value="Mitochondrial carrier domain"/>
    <property type="match status" value="1"/>
</dbReference>
<dbReference type="PROSITE" id="PS50920">
    <property type="entry name" value="SOLCAR"/>
    <property type="match status" value="3"/>
</dbReference>